<evidence type="ECO:0000256" key="3">
    <source>
        <dbReference type="SAM" id="MobiDB-lite"/>
    </source>
</evidence>
<evidence type="ECO:0000313" key="5">
    <source>
        <dbReference type="Proteomes" id="UP000199302"/>
    </source>
</evidence>
<keyword evidence="2" id="KW-0378">Hydrolase</keyword>
<dbReference type="InterPro" id="IPR052558">
    <property type="entry name" value="Siderophore_Hydrolase_D"/>
</dbReference>
<evidence type="ECO:0000256" key="1">
    <source>
        <dbReference type="ARBA" id="ARBA00005622"/>
    </source>
</evidence>
<sequence>MHKKPIAPTPAPVPRFACPAVIPAARLALPPHKGRLATLEILRAPCASHRIESAVLPEPRHPLAAPDAAPYRLFRAIPTAPAPAGGRPVLTLLDGNAAFDFLTPQMLEAVPDLAVIGIGQQTEAQFDRLARARDLTFPAEGQTGLVPDAGYGNRPAGGAPGFLPLLLGPLRAAAEDGLVVDPARRAIWGHSLGGLFVLNLMLQRPRSFARFAAISPSLWWNPERLERVLARHLGALGEGPARPEIYLGSGNRERRTGAGGPEPTDAPAEFHALARRLEESGRVALSTQVYDGAVHIASLPSSLPTALRFAAA</sequence>
<keyword evidence="5" id="KW-1185">Reference proteome</keyword>
<dbReference type="PANTHER" id="PTHR40841">
    <property type="entry name" value="SIDEROPHORE TRIACETYLFUSARININE C ESTERASE"/>
    <property type="match status" value="1"/>
</dbReference>
<feature type="region of interest" description="Disordered" evidence="3">
    <location>
        <begin position="244"/>
        <end position="266"/>
    </location>
</feature>
<reference evidence="4 5" key="1">
    <citation type="submission" date="2016-10" db="EMBL/GenBank/DDBJ databases">
        <authorList>
            <person name="de Groot N.N."/>
        </authorList>
    </citation>
    <scope>NUCLEOTIDE SEQUENCE [LARGE SCALE GENOMIC DNA]</scope>
    <source>
        <strain evidence="5">KMM 9023,NRIC 0796,JCM 17311,KCTC 23692</strain>
    </source>
</reference>
<organism evidence="4 5">
    <name type="scientific">Poseidonocella sedimentorum</name>
    <dbReference type="NCBI Taxonomy" id="871652"/>
    <lineage>
        <taxon>Bacteria</taxon>
        <taxon>Pseudomonadati</taxon>
        <taxon>Pseudomonadota</taxon>
        <taxon>Alphaproteobacteria</taxon>
        <taxon>Rhodobacterales</taxon>
        <taxon>Roseobacteraceae</taxon>
        <taxon>Poseidonocella</taxon>
    </lineage>
</organism>
<proteinExistence type="inferred from homology"/>
<dbReference type="PANTHER" id="PTHR40841:SF2">
    <property type="entry name" value="SIDEROPHORE-DEGRADING ESTERASE (EUROFUNG)"/>
    <property type="match status" value="1"/>
</dbReference>
<dbReference type="STRING" id="871652.SAMN04515673_10770"/>
<dbReference type="OrthoDB" id="9784036at2"/>
<dbReference type="SUPFAM" id="SSF53474">
    <property type="entry name" value="alpha/beta-Hydrolases"/>
    <property type="match status" value="1"/>
</dbReference>
<dbReference type="InterPro" id="IPR029058">
    <property type="entry name" value="AB_hydrolase_fold"/>
</dbReference>
<evidence type="ECO:0008006" key="6">
    <source>
        <dbReference type="Google" id="ProtNLM"/>
    </source>
</evidence>
<accession>A0A1I6E4L3</accession>
<name>A0A1I6E4L3_9RHOB</name>
<dbReference type="InterPro" id="IPR000801">
    <property type="entry name" value="Esterase-like"/>
</dbReference>
<dbReference type="RefSeq" id="WP_092080862.1">
    <property type="nucleotide sequence ID" value="NZ_FOYI01000007.1"/>
</dbReference>
<evidence type="ECO:0000256" key="2">
    <source>
        <dbReference type="ARBA" id="ARBA00022801"/>
    </source>
</evidence>
<gene>
    <name evidence="4" type="ORF">SAMN04515673_10770</name>
</gene>
<dbReference type="Pfam" id="PF00756">
    <property type="entry name" value="Esterase"/>
    <property type="match status" value="1"/>
</dbReference>
<dbReference type="GO" id="GO:0016788">
    <property type="term" value="F:hydrolase activity, acting on ester bonds"/>
    <property type="evidence" value="ECO:0007669"/>
    <property type="project" value="TreeGrafter"/>
</dbReference>
<protein>
    <recommendedName>
        <fullName evidence="6">Esterase</fullName>
    </recommendedName>
</protein>
<dbReference type="Proteomes" id="UP000199302">
    <property type="component" value="Unassembled WGS sequence"/>
</dbReference>
<evidence type="ECO:0000313" key="4">
    <source>
        <dbReference type="EMBL" id="SFR12491.1"/>
    </source>
</evidence>
<dbReference type="AlphaFoldDB" id="A0A1I6E4L3"/>
<dbReference type="Gene3D" id="3.40.50.1820">
    <property type="entry name" value="alpha/beta hydrolase"/>
    <property type="match status" value="1"/>
</dbReference>
<dbReference type="EMBL" id="FOYI01000007">
    <property type="protein sequence ID" value="SFR12491.1"/>
    <property type="molecule type" value="Genomic_DNA"/>
</dbReference>
<comment type="similarity">
    <text evidence="1">Belongs to the esterase D family.</text>
</comment>